<keyword evidence="4" id="KW-1185">Reference proteome</keyword>
<dbReference type="AlphaFoldDB" id="A0A4R2PLL1"/>
<dbReference type="EMBL" id="SLXO01000003">
    <property type="protein sequence ID" value="TCP36490.1"/>
    <property type="molecule type" value="Genomic_DNA"/>
</dbReference>
<evidence type="ECO:0000259" key="2">
    <source>
        <dbReference type="Pfam" id="PF13340"/>
    </source>
</evidence>
<dbReference type="PANTHER" id="PTHR46637">
    <property type="entry name" value="TIS1421-TRANSPOSASE PROTEIN A"/>
    <property type="match status" value="1"/>
</dbReference>
<feature type="compositionally biased region" description="Basic and acidic residues" evidence="1">
    <location>
        <begin position="112"/>
        <end position="132"/>
    </location>
</feature>
<proteinExistence type="predicted"/>
<organism evidence="3 4">
    <name type="scientific">Rhodothalassium salexigens DSM 2132</name>
    <dbReference type="NCBI Taxonomy" id="1188247"/>
    <lineage>
        <taxon>Bacteria</taxon>
        <taxon>Pseudomonadati</taxon>
        <taxon>Pseudomonadota</taxon>
        <taxon>Alphaproteobacteria</taxon>
        <taxon>Rhodothalassiales</taxon>
        <taxon>Rhodothalassiaceae</taxon>
        <taxon>Rhodothalassium</taxon>
    </lineage>
</organism>
<gene>
    <name evidence="3" type="ORF">EV659_103383</name>
</gene>
<feature type="compositionally biased region" description="Basic residues" evidence="1">
    <location>
        <begin position="144"/>
        <end position="158"/>
    </location>
</feature>
<dbReference type="Pfam" id="PF13340">
    <property type="entry name" value="DUF4096"/>
    <property type="match status" value="1"/>
</dbReference>
<feature type="domain" description="Insertion element IS402-like" evidence="2">
    <location>
        <begin position="22"/>
        <end position="81"/>
    </location>
</feature>
<sequence>MSYGILIFGCRTNRLTALCSGSRRTRGASLRVDDRRVTSGIVRILKSGWRWVDAPEVCGPRKTLYNRFVRWAAKGIWTDIFTALVDTGGPPSDVMIDSSAVRAHRCASGGKRGAEPRHRAVARRSDHEDPCSDRLSWPPAAPPPHRRQCLGLSRRRPSSRCAAGRGHRPCGQGLRYRPGAADHRQPGSRPEPPTQGGSVLEDLLLALPLLRSQRHRAHGRSTEGLSPRRHEIRPFGRQLPCCRLDRRTRPLLVMSLEPNVPVLILRTIAGLSQASI</sequence>
<feature type="region of interest" description="Disordered" evidence="1">
    <location>
        <begin position="106"/>
        <end position="198"/>
    </location>
</feature>
<name>A0A4R2PLL1_RHOSA</name>
<reference evidence="3 4" key="1">
    <citation type="submission" date="2019-03" db="EMBL/GenBank/DDBJ databases">
        <title>Genomic Encyclopedia of Type Strains, Phase IV (KMG-IV): sequencing the most valuable type-strain genomes for metagenomic binning, comparative biology and taxonomic classification.</title>
        <authorList>
            <person name="Goeker M."/>
        </authorList>
    </citation>
    <scope>NUCLEOTIDE SEQUENCE [LARGE SCALE GENOMIC DNA]</scope>
    <source>
        <strain evidence="3 4">DSM 2132</strain>
    </source>
</reference>
<dbReference type="Proteomes" id="UP000295399">
    <property type="component" value="Unassembled WGS sequence"/>
</dbReference>
<dbReference type="InParanoid" id="A0A4R2PLL1"/>
<dbReference type="InterPro" id="IPR025161">
    <property type="entry name" value="IS402-like_dom"/>
</dbReference>
<evidence type="ECO:0000313" key="4">
    <source>
        <dbReference type="Proteomes" id="UP000295399"/>
    </source>
</evidence>
<dbReference type="PANTHER" id="PTHR46637:SF1">
    <property type="entry name" value="BLL5188 PROTEIN"/>
    <property type="match status" value="1"/>
</dbReference>
<protein>
    <submittedName>
        <fullName evidence="3">Putative transposase of IS4/5 family DUF4096</fullName>
    </submittedName>
</protein>
<comment type="caution">
    <text evidence="3">The sequence shown here is derived from an EMBL/GenBank/DDBJ whole genome shotgun (WGS) entry which is preliminary data.</text>
</comment>
<evidence type="ECO:0000313" key="3">
    <source>
        <dbReference type="EMBL" id="TCP36490.1"/>
    </source>
</evidence>
<accession>A0A4R2PLL1</accession>
<evidence type="ECO:0000256" key="1">
    <source>
        <dbReference type="SAM" id="MobiDB-lite"/>
    </source>
</evidence>
<dbReference type="InterPro" id="IPR052909">
    <property type="entry name" value="Transposase_6_like"/>
</dbReference>